<feature type="transmembrane region" description="Helical" evidence="1">
    <location>
        <begin position="102"/>
        <end position="129"/>
    </location>
</feature>
<dbReference type="EMBL" id="CP000504">
    <property type="protein sequence ID" value="ABL87712.1"/>
    <property type="molecule type" value="Genomic_DNA"/>
</dbReference>
<protein>
    <submittedName>
        <fullName evidence="2">Uncharacterized protein</fullName>
    </submittedName>
</protein>
<keyword evidence="1" id="KW-1133">Transmembrane helix</keyword>
<organism evidence="2 3">
    <name type="scientific">Pyrobaculum islandicum (strain DSM 4184 / JCM 9189 / GEO3)</name>
    <dbReference type="NCBI Taxonomy" id="384616"/>
    <lineage>
        <taxon>Archaea</taxon>
        <taxon>Thermoproteota</taxon>
        <taxon>Thermoprotei</taxon>
        <taxon>Thermoproteales</taxon>
        <taxon>Thermoproteaceae</taxon>
        <taxon>Pyrobaculum</taxon>
    </lineage>
</organism>
<dbReference type="HOGENOM" id="CLU_686281_0_0_2"/>
<evidence type="ECO:0000256" key="1">
    <source>
        <dbReference type="SAM" id="Phobius"/>
    </source>
</evidence>
<dbReference type="STRING" id="384616.Pisl_0534"/>
<dbReference type="Proteomes" id="UP000002595">
    <property type="component" value="Chromosome"/>
</dbReference>
<keyword evidence="3" id="KW-1185">Reference proteome</keyword>
<gene>
    <name evidence="2" type="ordered locus">Pisl_0534</name>
</gene>
<sequence>MFIKMRRAIVILITIALLLVNPVLGITTAFFYITRRYIITYAVLWRRLLKCEIFTPLITSASLIASLLSPHAGIAKAIVISLGGIALYLAPTMPRLSRAISLFTLGLSIETPFKLFTVLLFISIAFLVYKATSCGYICQKVATAPEGDLGYIPQLGLVCVFEKDGNDMHTLLFRYNNWHVKCTYAICRAVDKESFYSEVGTLDRYLPEPVAEDFKGLIHIVAPSQTALRIVGKYFKTAVVIGNIEASQRRLVSISKLKPDVVATVFRTVMGLSVEQSVLVRELLSRGSREELLTWSLRHPWLRPLYDLWDGGEEPIGIVKSIFPDQIGTFESLLYAYTKRIPVLTDRADIANIAAELGILTFFITDSPRDNFIILGPVVVKRADRELKIEGGRYIVHLNGALYADEL</sequence>
<dbReference type="eggNOG" id="arCOG05672">
    <property type="taxonomic scope" value="Archaea"/>
</dbReference>
<evidence type="ECO:0000313" key="3">
    <source>
        <dbReference type="Proteomes" id="UP000002595"/>
    </source>
</evidence>
<feature type="transmembrane region" description="Helical" evidence="1">
    <location>
        <begin position="72"/>
        <end position="90"/>
    </location>
</feature>
<proteinExistence type="predicted"/>
<keyword evidence="1" id="KW-0812">Transmembrane</keyword>
<dbReference type="AlphaFoldDB" id="A1RRY0"/>
<dbReference type="KEGG" id="pis:Pisl_0534"/>
<accession>A1RRY0</accession>
<name>A1RRY0_PYRIL</name>
<reference evidence="2" key="1">
    <citation type="submission" date="2006-12" db="EMBL/GenBank/DDBJ databases">
        <title>Complete sequence of Pyrobaculum islandicum DSM 4184.</title>
        <authorList>
            <person name="Copeland A."/>
            <person name="Lucas S."/>
            <person name="Lapidus A."/>
            <person name="Barry K."/>
            <person name="Detter J.C."/>
            <person name="Glavina del Rio T."/>
            <person name="Dalin E."/>
            <person name="Tice H."/>
            <person name="Pitluck S."/>
            <person name="Meincke L."/>
            <person name="Brettin T."/>
            <person name="Bruce D."/>
            <person name="Han C."/>
            <person name="Tapia R."/>
            <person name="Gilna P."/>
            <person name="Schmutz J."/>
            <person name="Larimer F."/>
            <person name="Land M."/>
            <person name="Hauser L."/>
            <person name="Kyrpides N."/>
            <person name="Mikhailova N."/>
            <person name="Cozen A.E."/>
            <person name="Fitz-Gibbon S.T."/>
            <person name="House C.H."/>
            <person name="Saltikov C."/>
            <person name="Lowe T."/>
            <person name="Richardson P."/>
        </authorList>
    </citation>
    <scope>NUCLEOTIDE SEQUENCE [LARGE SCALE GENOMIC DNA]</scope>
    <source>
        <strain evidence="2">DSM 4184</strain>
    </source>
</reference>
<keyword evidence="1" id="KW-0472">Membrane</keyword>
<evidence type="ECO:0000313" key="2">
    <source>
        <dbReference type="EMBL" id="ABL87712.1"/>
    </source>
</evidence>